<dbReference type="NCBIfam" id="NF033814">
    <property type="entry name" value="copper_CopC"/>
    <property type="match status" value="1"/>
</dbReference>
<evidence type="ECO:0000259" key="8">
    <source>
        <dbReference type="Pfam" id="PF04234"/>
    </source>
</evidence>
<dbReference type="InterPro" id="IPR014755">
    <property type="entry name" value="Cu-Rt/internalin_Ig-like"/>
</dbReference>
<keyword evidence="5" id="KW-0574">Periplasm</keyword>
<reference evidence="10" key="1">
    <citation type="submission" date="2017-05" db="EMBL/GenBank/DDBJ databases">
        <title>Complete and WGS of Bordetella genogroups.</title>
        <authorList>
            <person name="Spilker T."/>
            <person name="Lipuma J."/>
        </authorList>
    </citation>
    <scope>NUCLEOTIDE SEQUENCE [LARGE SCALE GENOMIC DNA]</scope>
    <source>
        <strain evidence="10">AU8856</strain>
    </source>
</reference>
<comment type="subcellular location">
    <subcellularLocation>
        <location evidence="1">Periplasm</location>
    </subcellularLocation>
</comment>
<dbReference type="Proteomes" id="UP000215767">
    <property type="component" value="Unassembled WGS sequence"/>
</dbReference>
<evidence type="ECO:0000256" key="5">
    <source>
        <dbReference type="ARBA" id="ARBA00022764"/>
    </source>
</evidence>
<evidence type="ECO:0000256" key="1">
    <source>
        <dbReference type="ARBA" id="ARBA00004418"/>
    </source>
</evidence>
<dbReference type="InterPro" id="IPR032694">
    <property type="entry name" value="CopC/D"/>
</dbReference>
<dbReference type="PANTHER" id="PTHR34820:SF4">
    <property type="entry name" value="INNER MEMBRANE PROTEIN YEBZ"/>
    <property type="match status" value="1"/>
</dbReference>
<dbReference type="GO" id="GO:0046688">
    <property type="term" value="P:response to copper ion"/>
    <property type="evidence" value="ECO:0007669"/>
    <property type="project" value="InterPro"/>
</dbReference>
<evidence type="ECO:0000256" key="6">
    <source>
        <dbReference type="ARBA" id="ARBA00023008"/>
    </source>
</evidence>
<dbReference type="GO" id="GO:0005507">
    <property type="term" value="F:copper ion binding"/>
    <property type="evidence" value="ECO:0007669"/>
    <property type="project" value="InterPro"/>
</dbReference>
<accession>A0A261UFF0</accession>
<dbReference type="Gene3D" id="2.60.40.1220">
    <property type="match status" value="1"/>
</dbReference>
<sequence>MAIVRNTFSAVVLIAGLIAGNPAQAHAKLVSSSPQAQAQGPAPKQIELHFSESLVTQFSGAKLMMTAMPGMGAHAPMAMGARVSGSDDPKVMIITPAQPLPAGTYRVEWRAVSSDTHPVTGSFSFQVK</sequence>
<organism evidence="9 10">
    <name type="scientific">Bordetella genomosp. 11</name>
    <dbReference type="NCBI Taxonomy" id="1416808"/>
    <lineage>
        <taxon>Bacteria</taxon>
        <taxon>Pseudomonadati</taxon>
        <taxon>Pseudomonadota</taxon>
        <taxon>Betaproteobacteria</taxon>
        <taxon>Burkholderiales</taxon>
        <taxon>Alcaligenaceae</taxon>
        <taxon>Bordetella</taxon>
    </lineage>
</organism>
<comment type="caution">
    <text evidence="9">The sequence shown here is derived from an EMBL/GenBank/DDBJ whole genome shotgun (WGS) entry which is preliminary data.</text>
</comment>
<dbReference type="InterPro" id="IPR014756">
    <property type="entry name" value="Ig_E-set"/>
</dbReference>
<dbReference type="GO" id="GO:0006825">
    <property type="term" value="P:copper ion transport"/>
    <property type="evidence" value="ECO:0007669"/>
    <property type="project" value="InterPro"/>
</dbReference>
<keyword evidence="6" id="KW-0186">Copper</keyword>
<keyword evidence="10" id="KW-1185">Reference proteome</keyword>
<keyword evidence="4 7" id="KW-0732">Signal</keyword>
<evidence type="ECO:0000256" key="7">
    <source>
        <dbReference type="SAM" id="SignalP"/>
    </source>
</evidence>
<gene>
    <name evidence="9" type="ORF">CAL28_14790</name>
</gene>
<feature type="domain" description="CopC" evidence="8">
    <location>
        <begin position="26"/>
        <end position="127"/>
    </location>
</feature>
<evidence type="ECO:0000256" key="4">
    <source>
        <dbReference type="ARBA" id="ARBA00022729"/>
    </source>
</evidence>
<comment type="similarity">
    <text evidence="2">Belongs to the CopC family.</text>
</comment>
<dbReference type="EMBL" id="NEVS01000004">
    <property type="protein sequence ID" value="OZI60659.1"/>
    <property type="molecule type" value="Genomic_DNA"/>
</dbReference>
<evidence type="ECO:0000313" key="9">
    <source>
        <dbReference type="EMBL" id="OZI60659.1"/>
    </source>
</evidence>
<dbReference type="SUPFAM" id="SSF81296">
    <property type="entry name" value="E set domains"/>
    <property type="match status" value="1"/>
</dbReference>
<proteinExistence type="inferred from homology"/>
<protein>
    <submittedName>
        <fullName evidence="9">Copper resistance protein CopC</fullName>
    </submittedName>
</protein>
<dbReference type="PANTHER" id="PTHR34820">
    <property type="entry name" value="INNER MEMBRANE PROTEIN YEBZ"/>
    <property type="match status" value="1"/>
</dbReference>
<feature type="chain" id="PRO_5012130552" evidence="7">
    <location>
        <begin position="28"/>
        <end position="128"/>
    </location>
</feature>
<dbReference type="GO" id="GO:0005886">
    <property type="term" value="C:plasma membrane"/>
    <property type="evidence" value="ECO:0007669"/>
    <property type="project" value="TreeGrafter"/>
</dbReference>
<dbReference type="InterPro" id="IPR007348">
    <property type="entry name" value="CopC_dom"/>
</dbReference>
<dbReference type="AlphaFoldDB" id="A0A261UFF0"/>
<dbReference type="Pfam" id="PF04234">
    <property type="entry name" value="CopC"/>
    <property type="match status" value="1"/>
</dbReference>
<evidence type="ECO:0000256" key="2">
    <source>
        <dbReference type="ARBA" id="ARBA00010509"/>
    </source>
</evidence>
<dbReference type="OrthoDB" id="9796814at2"/>
<name>A0A261UFF0_9BORD</name>
<dbReference type="GO" id="GO:0042597">
    <property type="term" value="C:periplasmic space"/>
    <property type="evidence" value="ECO:0007669"/>
    <property type="project" value="UniProtKB-SubCell"/>
</dbReference>
<dbReference type="InterPro" id="IPR047685">
    <property type="entry name" value="CopC-like"/>
</dbReference>
<evidence type="ECO:0000313" key="10">
    <source>
        <dbReference type="Proteomes" id="UP000215767"/>
    </source>
</evidence>
<dbReference type="RefSeq" id="WP_094842066.1">
    <property type="nucleotide sequence ID" value="NZ_NEVS01000004.1"/>
</dbReference>
<keyword evidence="3" id="KW-0479">Metal-binding</keyword>
<feature type="signal peptide" evidence="7">
    <location>
        <begin position="1"/>
        <end position="27"/>
    </location>
</feature>
<evidence type="ECO:0000256" key="3">
    <source>
        <dbReference type="ARBA" id="ARBA00022723"/>
    </source>
</evidence>